<reference evidence="1" key="1">
    <citation type="submission" date="2022-08" db="UniProtKB">
        <authorList>
            <consortium name="EnsemblMetazoa"/>
        </authorList>
    </citation>
    <scope>IDENTIFICATION</scope>
    <source>
        <strain evidence="1">Israel</strain>
    </source>
</reference>
<organism evidence="1 2">
    <name type="scientific">Phlebotomus papatasi</name>
    <name type="common">Sandfly</name>
    <dbReference type="NCBI Taxonomy" id="29031"/>
    <lineage>
        <taxon>Eukaryota</taxon>
        <taxon>Metazoa</taxon>
        <taxon>Ecdysozoa</taxon>
        <taxon>Arthropoda</taxon>
        <taxon>Hexapoda</taxon>
        <taxon>Insecta</taxon>
        <taxon>Pterygota</taxon>
        <taxon>Neoptera</taxon>
        <taxon>Endopterygota</taxon>
        <taxon>Diptera</taxon>
        <taxon>Nematocera</taxon>
        <taxon>Psychodoidea</taxon>
        <taxon>Psychodidae</taxon>
        <taxon>Phlebotomus</taxon>
        <taxon>Phlebotomus</taxon>
    </lineage>
</organism>
<dbReference type="VEuPathDB" id="VectorBase:PPAI006516"/>
<dbReference type="AlphaFoldDB" id="A0A1B0GP81"/>
<protein>
    <submittedName>
        <fullName evidence="1">Uncharacterized protein</fullName>
    </submittedName>
</protein>
<dbReference type="Proteomes" id="UP000092462">
    <property type="component" value="Unassembled WGS sequence"/>
</dbReference>
<keyword evidence="2" id="KW-1185">Reference proteome</keyword>
<dbReference type="VEuPathDB" id="VectorBase:PPAPM1_009625"/>
<evidence type="ECO:0000313" key="2">
    <source>
        <dbReference type="Proteomes" id="UP000092462"/>
    </source>
</evidence>
<sequence length="250" mass="29255">MSSSVIWAKNFGPIRKFSEEGNSPFDKFTTVMEVNKISAETREKRLEFLREIQAFEDDIKQKIDGILDQLGWDRETIKKNAEKKAKQRKPKKEEPVQFSENYQDFYAGRIPSLTIDEELQAKIIEDAKKAIPGMSLKLPEGDLKPRSLPKSPEDVLFNFTREERLALYEYSAEKLKHPPEDEKSYLLKLPDESSSKSMTFADVVDMERQMKRRRMKYRTTKEPPLSYSETIRKLINTQTGAWESYLKQND</sequence>
<accession>A0A1B0GP81</accession>
<evidence type="ECO:0000313" key="1">
    <source>
        <dbReference type="EnsemblMetazoa" id="PPAI006516-PA"/>
    </source>
</evidence>
<dbReference type="EMBL" id="AJVK01015004">
    <property type="status" value="NOT_ANNOTATED_CDS"/>
    <property type="molecule type" value="Genomic_DNA"/>
</dbReference>
<proteinExistence type="predicted"/>
<dbReference type="EnsemblMetazoa" id="PPAI006516-RA">
    <property type="protein sequence ID" value="PPAI006516-PA"/>
    <property type="gene ID" value="PPAI006516"/>
</dbReference>
<name>A0A1B0GP81_PHLPP</name>